<proteinExistence type="predicted"/>
<evidence type="ECO:0000313" key="1">
    <source>
        <dbReference type="Proteomes" id="UP000887579"/>
    </source>
</evidence>
<dbReference type="WBParaSite" id="ES5_v2.g9602.t1">
    <property type="protein sequence ID" value="ES5_v2.g9602.t1"/>
    <property type="gene ID" value="ES5_v2.g9602"/>
</dbReference>
<protein>
    <submittedName>
        <fullName evidence="2">Uncharacterized protein</fullName>
    </submittedName>
</protein>
<accession>A0AC34GXJ4</accession>
<reference evidence="2" key="1">
    <citation type="submission" date="2022-11" db="UniProtKB">
        <authorList>
            <consortium name="WormBaseParasite"/>
        </authorList>
    </citation>
    <scope>IDENTIFICATION</scope>
</reference>
<name>A0AC34GXJ4_9BILA</name>
<organism evidence="1 2">
    <name type="scientific">Panagrolaimus sp. ES5</name>
    <dbReference type="NCBI Taxonomy" id="591445"/>
    <lineage>
        <taxon>Eukaryota</taxon>
        <taxon>Metazoa</taxon>
        <taxon>Ecdysozoa</taxon>
        <taxon>Nematoda</taxon>
        <taxon>Chromadorea</taxon>
        <taxon>Rhabditida</taxon>
        <taxon>Tylenchina</taxon>
        <taxon>Panagrolaimomorpha</taxon>
        <taxon>Panagrolaimoidea</taxon>
        <taxon>Panagrolaimidae</taxon>
        <taxon>Panagrolaimus</taxon>
    </lineage>
</organism>
<evidence type="ECO:0000313" key="2">
    <source>
        <dbReference type="WBParaSite" id="ES5_v2.g9602.t1"/>
    </source>
</evidence>
<sequence length="1210" mass="139692">MENDVVAFSTASGNAVVIERRFKLLIVDIWNLTQQWDSLNNECCETLNRLTNNRMYLTFQSDATSLKQEEIVRDAEKLSAALIRFEDFYKKFQRAQSTIPTLRQIANGNLRLKVDELYDLFPSLIKMYEKELGFKKASLIDIGSYDNSDLFSALLSSWNLSLFIEKSEQIVLELSAYPPVREVLEVLEEENVPLTFWPDVALGYYRLERYDDFVYLLEKAEKKKTDQTKEQMRCMDLLAAYYKGRSFRNEKERKEFFGKATVLYTTADKLMMYDPSHLIGRENYASGEYTAALAFFRKALKMKPDLPAEVRLGFGHCYLKLKNYEKAKAAFNRVIVLDPSNLSARAALAVCLFHEGDDIAEKALVACHNVDRYNPVILNQLANIYFLNNQIEKAEETAWSAYNNAVQKELKAESCYMIARCHHHKREYEKAFRYYFQATQFGSPKFVLPYYGLGQIHLGRAEFEQAVECFEKVLKEYPEDYETLKVLGSIYTRWQGPIEEDKIREAQRKGEELLRKVHDMNPEDVEVIFELAQLQESTKPAEALKRYEKGCVMLEAIEDFEVPCEVYCNIGALHYQLGHYEEAKAYYEKAEELLQPKNGSLLFDENEAKLTSVQYNLGRLYEALSRMEIAEELYTEILNRKPNHMDSIIRLGCIWRERGHSTKALEYYNKAISADEDCDVPYLFIANLHISLNDTKNAQTTFETVLKLKDQKDNVYALIGLGNVWLEALYSIKRGDKDEKERVHKFREHALNCFLKVIKHHPHNAWAANGIGCVLAHKGQTQDALREAAPELTDVFLNLAHIHMDNRQYQVALQMYKSFMKRQKRQFDIQLLQYAARAAWKCGNWVECRDLLQRAILESPANLLVRFSLAIVLQCMATQIMREEKATLAEFAGAVEDYKIAEKAFLHLSEQPDKVMMQYRYISRSVCKAEAGVCRDLLAQAKQLYKSAYKKETEEKEKQDRIKALREEQIRIREEQEREELIKQQQLEEELRKQRAFYVEKTKEILKVSQVVEEKEERSKKRSGGGRKKKNRGDEDDFVNDSDEGGGHAADGEERKQRRKEKRRKRKRDKEGGGSGSEGENKEPKKKRKAKKEVVEEEPVRKGKVKSRAYVSSSSSSNSDNENGGTSQPQRNAPDDEEDVQPPAISDDSDLSDSSKKNDSEEESRRPVKRARIEEDSDDDDDDDVVNPAADVGSPAESEDQVKPPSSDSD</sequence>
<dbReference type="Proteomes" id="UP000887579">
    <property type="component" value="Unplaced"/>
</dbReference>